<dbReference type="InterPro" id="IPR036770">
    <property type="entry name" value="Ankyrin_rpt-contain_sf"/>
</dbReference>
<evidence type="ECO:0000256" key="3">
    <source>
        <dbReference type="PROSITE-ProRule" id="PRU00023"/>
    </source>
</evidence>
<keyword evidence="2 3" id="KW-0040">ANK repeat</keyword>
<dbReference type="PANTHER" id="PTHR24180">
    <property type="entry name" value="CYCLIN-DEPENDENT KINASE INHIBITOR 2C-RELATED"/>
    <property type="match status" value="1"/>
</dbReference>
<feature type="repeat" description="ANK" evidence="3">
    <location>
        <begin position="124"/>
        <end position="156"/>
    </location>
</feature>
<gene>
    <name evidence="4" type="ORF">PVAR5_8294</name>
</gene>
<dbReference type="EMBL" id="BAUL01000304">
    <property type="protein sequence ID" value="GAD99578.1"/>
    <property type="molecule type" value="Genomic_DNA"/>
</dbReference>
<dbReference type="AlphaFoldDB" id="V5G542"/>
<dbReference type="HOGENOM" id="CLU_980037_0_0_1"/>
<evidence type="ECO:0000313" key="5">
    <source>
        <dbReference type="Proteomes" id="UP000018001"/>
    </source>
</evidence>
<dbReference type="InterPro" id="IPR051637">
    <property type="entry name" value="Ank_repeat_dom-contain_49"/>
</dbReference>
<keyword evidence="5" id="KW-1185">Reference proteome</keyword>
<dbReference type="eggNOG" id="KOG4177">
    <property type="taxonomic scope" value="Eukaryota"/>
</dbReference>
<dbReference type="SMART" id="SM00248">
    <property type="entry name" value="ANK"/>
    <property type="match status" value="4"/>
</dbReference>
<dbReference type="PROSITE" id="PS50297">
    <property type="entry name" value="ANK_REP_REGION"/>
    <property type="match status" value="3"/>
</dbReference>
<reference evidence="5" key="1">
    <citation type="journal article" date="2014" name="Genome Announc.">
        <title>Draft genome sequence of the formaldehyde-resistant fungus Byssochlamys spectabilis No. 5 (anamorph Paecilomyces variotii No. 5) (NBRC109023).</title>
        <authorList>
            <person name="Oka T."/>
            <person name="Ekino K."/>
            <person name="Fukuda K."/>
            <person name="Nomura Y."/>
        </authorList>
    </citation>
    <scope>NUCLEOTIDE SEQUENCE [LARGE SCALE GENOMIC DNA]</scope>
    <source>
        <strain evidence="5">No. 5 / NBRC 109023</strain>
    </source>
</reference>
<keyword evidence="1" id="KW-0677">Repeat</keyword>
<dbReference type="InterPro" id="IPR002110">
    <property type="entry name" value="Ankyrin_rpt"/>
</dbReference>
<proteinExistence type="predicted"/>
<name>V5G542_BYSSN</name>
<dbReference type="PRINTS" id="PR01415">
    <property type="entry name" value="ANKYRIN"/>
</dbReference>
<dbReference type="Gene3D" id="1.25.40.20">
    <property type="entry name" value="Ankyrin repeat-containing domain"/>
    <property type="match status" value="2"/>
</dbReference>
<dbReference type="PROSITE" id="PS50088">
    <property type="entry name" value="ANK_REPEAT"/>
    <property type="match status" value="3"/>
</dbReference>
<dbReference type="Pfam" id="PF12796">
    <property type="entry name" value="Ank_2"/>
    <property type="match status" value="2"/>
</dbReference>
<dbReference type="Proteomes" id="UP000018001">
    <property type="component" value="Unassembled WGS sequence"/>
</dbReference>
<dbReference type="SUPFAM" id="SSF48403">
    <property type="entry name" value="Ankyrin repeat"/>
    <property type="match status" value="1"/>
</dbReference>
<dbReference type="InParanoid" id="V5G542"/>
<evidence type="ECO:0000313" key="4">
    <source>
        <dbReference type="EMBL" id="GAD99578.1"/>
    </source>
</evidence>
<protein>
    <submittedName>
        <fullName evidence="4">Ankyrin repeat-containing protein, putative</fullName>
    </submittedName>
</protein>
<organism evidence="4 5">
    <name type="scientific">Byssochlamys spectabilis (strain No. 5 / NBRC 109023)</name>
    <name type="common">Paecilomyces variotii</name>
    <dbReference type="NCBI Taxonomy" id="1356009"/>
    <lineage>
        <taxon>Eukaryota</taxon>
        <taxon>Fungi</taxon>
        <taxon>Dikarya</taxon>
        <taxon>Ascomycota</taxon>
        <taxon>Pezizomycotina</taxon>
        <taxon>Eurotiomycetes</taxon>
        <taxon>Eurotiomycetidae</taxon>
        <taxon>Eurotiales</taxon>
        <taxon>Thermoascaceae</taxon>
        <taxon>Paecilomyces</taxon>
    </lineage>
</organism>
<feature type="repeat" description="ANK" evidence="3">
    <location>
        <begin position="178"/>
        <end position="206"/>
    </location>
</feature>
<sequence length="284" mass="31939">MQDTEGFLPMQYAGFAHSASGLLALFPFSTNTMELAPRGRRRVVVGILERRNTLNKRMFDLAMQCNDVYLDSLLLQFRIGADSWVKRYLERPWRALHHAAEGGRIEMVSLLLSHHASVEAKDRSGWRALHIACYRGHTEVVKMLIQAGANTHITTQRWNAEQSRPSMLHRWDRWKGQPLHLAAMGGHAEAFKLLLEHGANIHAKTGKSVSSPGHGPTALHLALDTGMFYGIQGDQLSAERLEIAQILVDRGAMVKGVIRDYSLEEILRFKNFPRLWDALVAGDS</sequence>
<evidence type="ECO:0000256" key="2">
    <source>
        <dbReference type="ARBA" id="ARBA00023043"/>
    </source>
</evidence>
<comment type="caution">
    <text evidence="4">The sequence shown here is derived from an EMBL/GenBank/DDBJ whole genome shotgun (WGS) entry which is preliminary data.</text>
</comment>
<dbReference type="PANTHER" id="PTHR24180:SF45">
    <property type="entry name" value="POLY [ADP-RIBOSE] POLYMERASE TANKYRASE"/>
    <property type="match status" value="1"/>
</dbReference>
<dbReference type="OrthoDB" id="426293at2759"/>
<feature type="repeat" description="ANK" evidence="3">
    <location>
        <begin position="91"/>
        <end position="123"/>
    </location>
</feature>
<accession>V5G542</accession>
<evidence type="ECO:0000256" key="1">
    <source>
        <dbReference type="ARBA" id="ARBA00022737"/>
    </source>
</evidence>